<evidence type="ECO:0000313" key="4">
    <source>
        <dbReference type="Proteomes" id="UP000054977"/>
    </source>
</evidence>
<dbReference type="PROSITE" id="PS51257">
    <property type="entry name" value="PROKAR_LIPOPROTEIN"/>
    <property type="match status" value="1"/>
</dbReference>
<evidence type="ECO:0000256" key="1">
    <source>
        <dbReference type="SAM" id="MobiDB-lite"/>
    </source>
</evidence>
<proteinExistence type="predicted"/>
<reference evidence="3" key="1">
    <citation type="submission" date="2016-01" db="EMBL/GenBank/DDBJ databases">
        <authorList>
            <person name="Peeters C."/>
        </authorList>
    </citation>
    <scope>NUCLEOTIDE SEQUENCE [LARGE SCALE GENOMIC DNA]</scope>
    <source>
        <strain evidence="3">LMG 22934</strain>
    </source>
</reference>
<organism evidence="3 4">
    <name type="scientific">Caballeronia humi</name>
    <dbReference type="NCBI Taxonomy" id="326474"/>
    <lineage>
        <taxon>Bacteria</taxon>
        <taxon>Pseudomonadati</taxon>
        <taxon>Pseudomonadota</taxon>
        <taxon>Betaproteobacteria</taxon>
        <taxon>Burkholderiales</taxon>
        <taxon>Burkholderiaceae</taxon>
        <taxon>Caballeronia</taxon>
    </lineage>
</organism>
<dbReference type="RefSeq" id="WP_087667659.1">
    <property type="nucleotide sequence ID" value="NZ_FCNW02000011.1"/>
</dbReference>
<accession>A0A158GZ59</accession>
<protein>
    <recommendedName>
        <fullName evidence="5">Lipoprotein</fullName>
    </recommendedName>
</protein>
<evidence type="ECO:0008006" key="5">
    <source>
        <dbReference type="Google" id="ProtNLM"/>
    </source>
</evidence>
<dbReference type="STRING" id="326474.AWB65_02748"/>
<name>A0A158GZ59_9BURK</name>
<sequence length="112" mass="11916">MKNAVLLRSLSLSIVSATLLAGCMMDPPGPSPIYSRLPSAQTQPAQPMTKEEQDRYNQIDRQALADQQQAMAVDAAAQAAAQYYRAPVSLYGGYSTGGWGGSGWGIGTGYSW</sequence>
<keyword evidence="2" id="KW-0732">Signal</keyword>
<dbReference type="OrthoDB" id="9018226at2"/>
<evidence type="ECO:0000313" key="3">
    <source>
        <dbReference type="EMBL" id="SAL37454.1"/>
    </source>
</evidence>
<gene>
    <name evidence="3" type="ORF">AWB65_02748</name>
</gene>
<feature type="chain" id="PRO_5011110846" description="Lipoprotein" evidence="2">
    <location>
        <begin position="22"/>
        <end position="112"/>
    </location>
</feature>
<dbReference type="Proteomes" id="UP000054977">
    <property type="component" value="Unassembled WGS sequence"/>
</dbReference>
<keyword evidence="4" id="KW-1185">Reference proteome</keyword>
<feature type="signal peptide" evidence="2">
    <location>
        <begin position="1"/>
        <end position="21"/>
    </location>
</feature>
<feature type="region of interest" description="Disordered" evidence="1">
    <location>
        <begin position="31"/>
        <end position="55"/>
    </location>
</feature>
<comment type="caution">
    <text evidence="3">The sequence shown here is derived from an EMBL/GenBank/DDBJ whole genome shotgun (WGS) entry which is preliminary data.</text>
</comment>
<dbReference type="EMBL" id="FCNW02000011">
    <property type="protein sequence ID" value="SAL37454.1"/>
    <property type="molecule type" value="Genomic_DNA"/>
</dbReference>
<dbReference type="AlphaFoldDB" id="A0A158GZ59"/>
<evidence type="ECO:0000256" key="2">
    <source>
        <dbReference type="SAM" id="SignalP"/>
    </source>
</evidence>